<dbReference type="GO" id="GO:0015562">
    <property type="term" value="F:efflux transmembrane transporter activity"/>
    <property type="evidence" value="ECO:0007669"/>
    <property type="project" value="InterPro"/>
</dbReference>
<dbReference type="GO" id="GO:0005886">
    <property type="term" value="C:plasma membrane"/>
    <property type="evidence" value="ECO:0007669"/>
    <property type="project" value="UniProtKB-SubCell"/>
</dbReference>
<feature type="chain" id="PRO_5008445789" description="Transporter" evidence="2">
    <location>
        <begin position="29"/>
        <end position="494"/>
    </location>
</feature>
<keyword evidence="2" id="KW-0812">Transmembrane</keyword>
<feature type="signal peptide" evidence="2">
    <location>
        <begin position="1"/>
        <end position="28"/>
    </location>
</feature>
<keyword evidence="2" id="KW-0449">Lipoprotein</keyword>
<evidence type="ECO:0000313" key="5">
    <source>
        <dbReference type="Proteomes" id="UP000078116"/>
    </source>
</evidence>
<evidence type="ECO:0000256" key="1">
    <source>
        <dbReference type="ARBA" id="ARBA00007613"/>
    </source>
</evidence>
<comment type="subcellular location">
    <subcellularLocation>
        <location evidence="2">Cell membrane</location>
        <topology evidence="2">Lipid-anchor</topology>
    </subcellularLocation>
</comment>
<dbReference type="Proteomes" id="UP000078116">
    <property type="component" value="Unassembled WGS sequence"/>
</dbReference>
<proteinExistence type="inferred from homology"/>
<protein>
    <recommendedName>
        <fullName evidence="6">Transporter</fullName>
    </recommendedName>
</protein>
<dbReference type="Gene3D" id="2.20.200.10">
    <property type="entry name" value="Outer membrane efflux proteins (OEP)"/>
    <property type="match status" value="1"/>
</dbReference>
<keyword evidence="2" id="KW-1134">Transmembrane beta strand</keyword>
<dbReference type="SUPFAM" id="SSF56954">
    <property type="entry name" value="Outer membrane efflux proteins (OEP)"/>
    <property type="match status" value="1"/>
</dbReference>
<keyword evidence="2" id="KW-0564">Palmitate</keyword>
<evidence type="ECO:0000256" key="2">
    <source>
        <dbReference type="RuleBase" id="RU362097"/>
    </source>
</evidence>
<dbReference type="Pfam" id="PF02321">
    <property type="entry name" value="OEP"/>
    <property type="match status" value="2"/>
</dbReference>
<feature type="region of interest" description="Disordered" evidence="3">
    <location>
        <begin position="475"/>
        <end position="494"/>
    </location>
</feature>
<dbReference type="InterPro" id="IPR003423">
    <property type="entry name" value="OMP_efflux"/>
</dbReference>
<dbReference type="Gene3D" id="1.20.1600.10">
    <property type="entry name" value="Outer membrane efflux proteins (OEP)"/>
    <property type="match status" value="1"/>
</dbReference>
<dbReference type="PROSITE" id="PS51257">
    <property type="entry name" value="PROKAR_LIPOPROTEIN"/>
    <property type="match status" value="1"/>
</dbReference>
<gene>
    <name evidence="4" type="ORF">A6V37_26240</name>
</gene>
<keyword evidence="2" id="KW-0732">Signal</keyword>
<keyword evidence="2" id="KW-0472">Membrane</keyword>
<dbReference type="PANTHER" id="PTHR30203:SF33">
    <property type="entry name" value="BLR4455 PROTEIN"/>
    <property type="match status" value="1"/>
</dbReference>
<dbReference type="PANTHER" id="PTHR30203">
    <property type="entry name" value="OUTER MEMBRANE CATION EFFLUX PROTEIN"/>
    <property type="match status" value="1"/>
</dbReference>
<dbReference type="EMBL" id="LXKA01000243">
    <property type="protein sequence ID" value="OAJ59956.1"/>
    <property type="molecule type" value="Genomic_DNA"/>
</dbReference>
<evidence type="ECO:0000256" key="3">
    <source>
        <dbReference type="SAM" id="MobiDB-lite"/>
    </source>
</evidence>
<dbReference type="InterPro" id="IPR010131">
    <property type="entry name" value="MdtP/NodT-like"/>
</dbReference>
<dbReference type="AlphaFoldDB" id="A0A1A9N645"/>
<dbReference type="OrthoDB" id="9770517at2"/>
<dbReference type="NCBIfam" id="TIGR01845">
    <property type="entry name" value="outer_NodT"/>
    <property type="match status" value="1"/>
</dbReference>
<comment type="caution">
    <text evidence="4">The sequence shown here is derived from an EMBL/GenBank/DDBJ whole genome shotgun (WGS) entry which is preliminary data.</text>
</comment>
<accession>A0A1A9N645</accession>
<sequence>MVRFPRFLLMSAACVIVCALSGCSLVPAYQRPDTPVPAQWSMPGAAPLAGAIPVESGWWRAYGDATLDALVGRALAHSDSLASAVATVDAARANAEKSGAPLYPALTLNGTFERGHSPSSGSGSAKQSLFAQASYEIDFWGMNAANARMAALLARASEYDRDVVALTLTASVADTYFQVLSLRRRLALANTVADDAGRLLQLVLAQQAAGVATELQVQQQRNARATFQAAVPTLEQQLDQNLHLLAMLVGTVSAQLDVPDIALDAIAIPDVRPDLPSVVLETRPDIRAQEARLQAANESVGAARAAFFPNLVLTAQGGTSSRSLLRFLTDPVGAVGASLVAPLFEGGALTGQLHMSRATFGRNAAAYRQTVVVAFQDVEDALSAAYEQGRAEAIDAEAADAAGKTATLARAEYVAGTVDFLTVLDAERTRYQAEDTREQARLARLQASVGVFRAFGGGVIAGVADGSLRGDQMARTADAAEAGSRTQRRESFAP</sequence>
<name>A0A1A9N645_9BURK</name>
<evidence type="ECO:0008006" key="6">
    <source>
        <dbReference type="Google" id="ProtNLM"/>
    </source>
</evidence>
<organism evidence="4 5">
    <name type="scientific">Paraburkholderia ginsengiterrae</name>
    <dbReference type="NCBI Taxonomy" id="1462993"/>
    <lineage>
        <taxon>Bacteria</taxon>
        <taxon>Pseudomonadati</taxon>
        <taxon>Pseudomonadota</taxon>
        <taxon>Betaproteobacteria</taxon>
        <taxon>Burkholderiales</taxon>
        <taxon>Burkholderiaceae</taxon>
        <taxon>Paraburkholderia</taxon>
    </lineage>
</organism>
<evidence type="ECO:0000313" key="4">
    <source>
        <dbReference type="EMBL" id="OAJ59956.1"/>
    </source>
</evidence>
<dbReference type="STRING" id="1462993.A6V36_14855"/>
<reference evidence="4 5" key="1">
    <citation type="submission" date="2016-04" db="EMBL/GenBank/DDBJ databases">
        <title>Reclassification of Paraburkholderia panaciterrae (Farh et al. 2015) Dobritsa &amp; Samadpour 2016 as a later homotypic synonym of Paraburkholderia ginsengiterrae (Farh et al. 2015) Dobritsa &amp; Samadpour 2016.</title>
        <authorList>
            <person name="Dobritsa A.P."/>
            <person name="Kutumbaka K."/>
            <person name="Samadpour M."/>
        </authorList>
    </citation>
    <scope>NUCLEOTIDE SEQUENCE [LARGE SCALE GENOMIC DNA]</scope>
    <source>
        <strain evidence="4 5">DCY85</strain>
    </source>
</reference>
<comment type="similarity">
    <text evidence="1 2">Belongs to the outer membrane factor (OMF) (TC 1.B.17) family.</text>
</comment>